<feature type="non-terminal residue" evidence="2">
    <location>
        <position position="1"/>
    </location>
</feature>
<dbReference type="AlphaFoldDB" id="A0A699SL06"/>
<sequence length="69" mass="7979">TTKSDEGDNEATESDRESEDEETTEQEEESFDPIPRTPEENRVKFLEDNFSNILGIVNQYMHQQISEAV</sequence>
<proteinExistence type="predicted"/>
<dbReference type="EMBL" id="BKCJ011171024">
    <property type="protein sequence ID" value="GFC98250.1"/>
    <property type="molecule type" value="Genomic_DNA"/>
</dbReference>
<evidence type="ECO:0000313" key="2">
    <source>
        <dbReference type="EMBL" id="GFC98250.1"/>
    </source>
</evidence>
<feature type="compositionally biased region" description="Acidic residues" evidence="1">
    <location>
        <begin position="7"/>
        <end position="31"/>
    </location>
</feature>
<gene>
    <name evidence="2" type="ORF">Tci_870220</name>
</gene>
<accession>A0A699SL06</accession>
<name>A0A699SL06_TANCI</name>
<comment type="caution">
    <text evidence="2">The sequence shown here is derived from an EMBL/GenBank/DDBJ whole genome shotgun (WGS) entry which is preliminary data.</text>
</comment>
<feature type="region of interest" description="Disordered" evidence="1">
    <location>
        <begin position="1"/>
        <end position="40"/>
    </location>
</feature>
<protein>
    <submittedName>
        <fullName evidence="2">Uncharacterized protein</fullName>
    </submittedName>
</protein>
<organism evidence="2">
    <name type="scientific">Tanacetum cinerariifolium</name>
    <name type="common">Dalmatian daisy</name>
    <name type="synonym">Chrysanthemum cinerariifolium</name>
    <dbReference type="NCBI Taxonomy" id="118510"/>
    <lineage>
        <taxon>Eukaryota</taxon>
        <taxon>Viridiplantae</taxon>
        <taxon>Streptophyta</taxon>
        <taxon>Embryophyta</taxon>
        <taxon>Tracheophyta</taxon>
        <taxon>Spermatophyta</taxon>
        <taxon>Magnoliopsida</taxon>
        <taxon>eudicotyledons</taxon>
        <taxon>Gunneridae</taxon>
        <taxon>Pentapetalae</taxon>
        <taxon>asterids</taxon>
        <taxon>campanulids</taxon>
        <taxon>Asterales</taxon>
        <taxon>Asteraceae</taxon>
        <taxon>Asteroideae</taxon>
        <taxon>Anthemideae</taxon>
        <taxon>Anthemidinae</taxon>
        <taxon>Tanacetum</taxon>
    </lineage>
</organism>
<evidence type="ECO:0000256" key="1">
    <source>
        <dbReference type="SAM" id="MobiDB-lite"/>
    </source>
</evidence>
<reference evidence="2" key="1">
    <citation type="journal article" date="2019" name="Sci. Rep.">
        <title>Draft genome of Tanacetum cinerariifolium, the natural source of mosquito coil.</title>
        <authorList>
            <person name="Yamashiro T."/>
            <person name="Shiraishi A."/>
            <person name="Satake H."/>
            <person name="Nakayama K."/>
        </authorList>
    </citation>
    <scope>NUCLEOTIDE SEQUENCE</scope>
</reference>